<keyword evidence="5" id="KW-1185">Reference proteome</keyword>
<organism evidence="4 5">
    <name type="scientific">Lactiplantibacillus mudanjiangensis</name>
    <dbReference type="NCBI Taxonomy" id="1296538"/>
    <lineage>
        <taxon>Bacteria</taxon>
        <taxon>Bacillati</taxon>
        <taxon>Bacillota</taxon>
        <taxon>Bacilli</taxon>
        <taxon>Lactobacillales</taxon>
        <taxon>Lactobacillaceae</taxon>
        <taxon>Lactiplantibacillus</taxon>
    </lineage>
</organism>
<dbReference type="Proteomes" id="UP000289996">
    <property type="component" value="Unassembled WGS sequence"/>
</dbReference>
<dbReference type="PANTHER" id="PTHR43479">
    <property type="entry name" value="ACREF/ENVCD OPERON REPRESSOR-RELATED"/>
    <property type="match status" value="1"/>
</dbReference>
<name>A0A660E1H2_9LACO</name>
<proteinExistence type="predicted"/>
<gene>
    <name evidence="4" type="ORF">MUDAN_MDHGFNIF_00867</name>
</gene>
<dbReference type="InterPro" id="IPR039532">
    <property type="entry name" value="TetR_C_Firmicutes"/>
</dbReference>
<dbReference type="InterPro" id="IPR050624">
    <property type="entry name" value="HTH-type_Tx_Regulator"/>
</dbReference>
<dbReference type="RefSeq" id="WP_130844268.1">
    <property type="nucleotide sequence ID" value="NZ_BJDY01000003.1"/>
</dbReference>
<dbReference type="SUPFAM" id="SSF46689">
    <property type="entry name" value="Homeodomain-like"/>
    <property type="match status" value="1"/>
</dbReference>
<dbReference type="PROSITE" id="PS50977">
    <property type="entry name" value="HTH_TETR_2"/>
    <property type="match status" value="1"/>
</dbReference>
<evidence type="ECO:0000259" key="3">
    <source>
        <dbReference type="PROSITE" id="PS50977"/>
    </source>
</evidence>
<dbReference type="OrthoDB" id="9810250at2"/>
<feature type="domain" description="HTH tetR-type" evidence="3">
    <location>
        <begin position="11"/>
        <end position="71"/>
    </location>
</feature>
<feature type="DNA-binding region" description="H-T-H motif" evidence="2">
    <location>
        <begin position="34"/>
        <end position="53"/>
    </location>
</feature>
<evidence type="ECO:0000256" key="2">
    <source>
        <dbReference type="PROSITE-ProRule" id="PRU00335"/>
    </source>
</evidence>
<dbReference type="GO" id="GO:0003677">
    <property type="term" value="F:DNA binding"/>
    <property type="evidence" value="ECO:0007669"/>
    <property type="project" value="UniProtKB-UniRule"/>
</dbReference>
<dbReference type="InterPro" id="IPR009057">
    <property type="entry name" value="Homeodomain-like_sf"/>
</dbReference>
<sequence>MVGTKNNRRAQMTERLIQDSLIQLLQHQELNEITVTAVCKMADINRGTFYAHYDDVKDCMHTMEQDATKELLAVINEHLHPDSLRAILTGIFEIVKKRHAVTSFILTTDQDFLMHFIATTKREILEHNQSLIGNISAREGQYMFEYYLNGIVGVVRYWLKTDLQESPETLAAFINDWWYRGKPFKAIADLPPESQSNK</sequence>
<dbReference type="Gene3D" id="1.10.357.10">
    <property type="entry name" value="Tetracycline Repressor, domain 2"/>
    <property type="match status" value="1"/>
</dbReference>
<protein>
    <submittedName>
        <fullName evidence="4">TetR family transcriptional regulator [Lactobacillus sp.]</fullName>
    </submittedName>
</protein>
<evidence type="ECO:0000313" key="4">
    <source>
        <dbReference type="EMBL" id="VDG29186.1"/>
    </source>
</evidence>
<evidence type="ECO:0000313" key="5">
    <source>
        <dbReference type="Proteomes" id="UP000289996"/>
    </source>
</evidence>
<dbReference type="AlphaFoldDB" id="A0A660E1H2"/>
<dbReference type="EMBL" id="UYIG01000130">
    <property type="protein sequence ID" value="VDG29186.1"/>
    <property type="molecule type" value="Genomic_DNA"/>
</dbReference>
<dbReference type="Pfam" id="PF14278">
    <property type="entry name" value="TetR_C_8"/>
    <property type="match status" value="1"/>
</dbReference>
<evidence type="ECO:0000256" key="1">
    <source>
        <dbReference type="ARBA" id="ARBA00023125"/>
    </source>
</evidence>
<reference evidence="4 5" key="1">
    <citation type="submission" date="2018-11" db="EMBL/GenBank/DDBJ databases">
        <authorList>
            <person name="Wuyts S."/>
        </authorList>
    </citation>
    <scope>NUCLEOTIDE SEQUENCE [LARGE SCALE GENOMIC DNA]</scope>
    <source>
        <strain evidence="4">Lactobacillus mudanjiangensis AMBF249</strain>
    </source>
</reference>
<accession>A0A660E1H2</accession>
<keyword evidence="1 2" id="KW-0238">DNA-binding</keyword>
<dbReference type="InterPro" id="IPR001647">
    <property type="entry name" value="HTH_TetR"/>
</dbReference>
<dbReference type="PANTHER" id="PTHR43479:SF7">
    <property type="entry name" value="TETR-FAMILY TRANSCRIPTIONAL REGULATOR"/>
    <property type="match status" value="1"/>
</dbReference>